<protein>
    <recommendedName>
        <fullName evidence="11">Dual oxidase maturation factor 1</fullName>
    </recommendedName>
</protein>
<dbReference type="OMA" id="FMVIRYC"/>
<evidence type="ECO:0000313" key="10">
    <source>
        <dbReference type="Proteomes" id="UP000007879"/>
    </source>
</evidence>
<evidence type="ECO:0000256" key="1">
    <source>
        <dbReference type="ARBA" id="ARBA00004141"/>
    </source>
</evidence>
<comment type="subcellular location">
    <subcellularLocation>
        <location evidence="1">Membrane</location>
        <topology evidence="1">Multi-pass membrane protein</topology>
    </subcellularLocation>
</comment>
<feature type="region of interest" description="Disordered" evidence="7">
    <location>
        <begin position="336"/>
        <end position="385"/>
    </location>
</feature>
<keyword evidence="5 8" id="KW-0472">Membrane</keyword>
<dbReference type="Proteomes" id="UP000007879">
    <property type="component" value="Unassembled WGS sequence"/>
</dbReference>
<dbReference type="GO" id="GO:0015031">
    <property type="term" value="P:protein transport"/>
    <property type="evidence" value="ECO:0007669"/>
    <property type="project" value="InterPro"/>
</dbReference>
<dbReference type="GO" id="GO:0005789">
    <property type="term" value="C:endoplasmic reticulum membrane"/>
    <property type="evidence" value="ECO:0007669"/>
    <property type="project" value="InterPro"/>
</dbReference>
<evidence type="ECO:0008006" key="11">
    <source>
        <dbReference type="Google" id="ProtNLM"/>
    </source>
</evidence>
<keyword evidence="10" id="KW-1185">Reference proteome</keyword>
<dbReference type="KEGG" id="aqu:100637700"/>
<evidence type="ECO:0000256" key="3">
    <source>
        <dbReference type="ARBA" id="ARBA00022692"/>
    </source>
</evidence>
<keyword evidence="6" id="KW-0325">Glycoprotein</keyword>
<feature type="compositionally biased region" description="Basic and acidic residues" evidence="7">
    <location>
        <begin position="371"/>
        <end position="385"/>
    </location>
</feature>
<comment type="similarity">
    <text evidence="2">Belongs to the DUOXA family.</text>
</comment>
<feature type="transmembrane region" description="Helical" evidence="8">
    <location>
        <begin position="60"/>
        <end position="80"/>
    </location>
</feature>
<evidence type="ECO:0000256" key="5">
    <source>
        <dbReference type="ARBA" id="ARBA00023136"/>
    </source>
</evidence>
<evidence type="ECO:0000256" key="6">
    <source>
        <dbReference type="ARBA" id="ARBA00023180"/>
    </source>
</evidence>
<feature type="transmembrane region" description="Helical" evidence="8">
    <location>
        <begin position="203"/>
        <end position="221"/>
    </location>
</feature>
<name>A0A1X7VJC1_AMPQE</name>
<evidence type="ECO:0000313" key="9">
    <source>
        <dbReference type="EnsemblMetazoa" id="Aqu2.1.39905_001"/>
    </source>
</evidence>
<dbReference type="OrthoDB" id="10042652at2759"/>
<feature type="transmembrane region" description="Helical" evidence="8">
    <location>
        <begin position="228"/>
        <end position="248"/>
    </location>
</feature>
<organism evidence="9">
    <name type="scientific">Amphimedon queenslandica</name>
    <name type="common">Sponge</name>
    <dbReference type="NCBI Taxonomy" id="400682"/>
    <lineage>
        <taxon>Eukaryota</taxon>
        <taxon>Metazoa</taxon>
        <taxon>Porifera</taxon>
        <taxon>Demospongiae</taxon>
        <taxon>Heteroscleromorpha</taxon>
        <taxon>Haplosclerida</taxon>
        <taxon>Niphatidae</taxon>
        <taxon>Amphimedon</taxon>
    </lineage>
</organism>
<dbReference type="PANTHER" id="PTHR31158:SF1">
    <property type="entry name" value="DOXA1 FACTOR-RELATED"/>
    <property type="match status" value="1"/>
</dbReference>
<dbReference type="InParanoid" id="A0A1X7VJC1"/>
<dbReference type="FunCoup" id="A0A1X7VJC1">
    <property type="interactions" value="2"/>
</dbReference>
<sequence length="401" mass="45999">MGNSFRNQPLPTLYGENKTPVTEDILEVGLLVAFGMIAFSFILIIPGIRGWERLFATIRVFVTLFIGAVILVSNFGYGWYTDTVRVQTQYKAFTTEEIVADVGLHIGLRGINITLKGQPLDPNGALAGETIDYNERFWWADPWFQGRIGFGRYAGRINQEFRAAQYRGMPYPILWVAEYFTLDGEQIRWARKFRQAGWYAHQYLWLAFAIYLLTILTYLWNIRYGIHLTMLLGIIMIMACGAYGLVILNKPHIRLPWNQANCEPNPSAGEWCAQAMVPHFGWSWGLVLATGILVFIMGVILFIVDFFVPRWTAPLFHHNIVEADEEFLTEETETVEESVGYRDGRGRTRRGGRTTRDRALNKYRQTQRRPRTTERGGRGSQRLKNDIPLEEIAVVEKSLDA</sequence>
<keyword evidence="4 8" id="KW-1133">Transmembrane helix</keyword>
<dbReference type="eggNOG" id="KOG3921">
    <property type="taxonomic scope" value="Eukaryota"/>
</dbReference>
<dbReference type="STRING" id="400682.A0A1X7VJC1"/>
<dbReference type="Pfam" id="PF10204">
    <property type="entry name" value="DuoxA"/>
    <property type="match status" value="1"/>
</dbReference>
<dbReference type="EnsemblMetazoa" id="XM_003384017.3">
    <property type="protein sequence ID" value="XP_003384065.1"/>
    <property type="gene ID" value="LOC100637700"/>
</dbReference>
<dbReference type="AlphaFoldDB" id="A0A1X7VJC1"/>
<dbReference type="InterPro" id="IPR018469">
    <property type="entry name" value="Dual_oxidase_maturation_fac"/>
</dbReference>
<evidence type="ECO:0000256" key="2">
    <source>
        <dbReference type="ARBA" id="ARBA00009816"/>
    </source>
</evidence>
<evidence type="ECO:0000256" key="8">
    <source>
        <dbReference type="SAM" id="Phobius"/>
    </source>
</evidence>
<gene>
    <name evidence="9" type="primary">100637700</name>
</gene>
<reference evidence="9" key="2">
    <citation type="submission" date="2017-05" db="UniProtKB">
        <authorList>
            <consortium name="EnsemblMetazoa"/>
        </authorList>
    </citation>
    <scope>IDENTIFICATION</scope>
</reference>
<proteinExistence type="inferred from homology"/>
<dbReference type="EnsemblMetazoa" id="Aqu2.1.39905_001">
    <property type="protein sequence ID" value="Aqu2.1.39905_001"/>
    <property type="gene ID" value="Aqu2.1.39905"/>
</dbReference>
<feature type="transmembrane region" description="Helical" evidence="8">
    <location>
        <begin position="28"/>
        <end position="48"/>
    </location>
</feature>
<accession>A0A1X7VJC1</accession>
<evidence type="ECO:0000256" key="4">
    <source>
        <dbReference type="ARBA" id="ARBA00022989"/>
    </source>
</evidence>
<evidence type="ECO:0000256" key="7">
    <source>
        <dbReference type="SAM" id="MobiDB-lite"/>
    </source>
</evidence>
<reference evidence="10" key="1">
    <citation type="journal article" date="2010" name="Nature">
        <title>The Amphimedon queenslandica genome and the evolution of animal complexity.</title>
        <authorList>
            <person name="Srivastava M."/>
            <person name="Simakov O."/>
            <person name="Chapman J."/>
            <person name="Fahey B."/>
            <person name="Gauthier M.E."/>
            <person name="Mitros T."/>
            <person name="Richards G.S."/>
            <person name="Conaco C."/>
            <person name="Dacre M."/>
            <person name="Hellsten U."/>
            <person name="Larroux C."/>
            <person name="Putnam N.H."/>
            <person name="Stanke M."/>
            <person name="Adamska M."/>
            <person name="Darling A."/>
            <person name="Degnan S.M."/>
            <person name="Oakley T.H."/>
            <person name="Plachetzki D.C."/>
            <person name="Zhai Y."/>
            <person name="Adamski M."/>
            <person name="Calcino A."/>
            <person name="Cummins S.F."/>
            <person name="Goodstein D.M."/>
            <person name="Harris C."/>
            <person name="Jackson D.J."/>
            <person name="Leys S.P."/>
            <person name="Shu S."/>
            <person name="Woodcroft B.J."/>
            <person name="Vervoort M."/>
            <person name="Kosik K.S."/>
            <person name="Manning G."/>
            <person name="Degnan B.M."/>
            <person name="Rokhsar D.S."/>
        </authorList>
    </citation>
    <scope>NUCLEOTIDE SEQUENCE [LARGE SCALE GENOMIC DNA]</scope>
</reference>
<feature type="transmembrane region" description="Helical" evidence="8">
    <location>
        <begin position="284"/>
        <end position="308"/>
    </location>
</feature>
<dbReference type="PANTHER" id="PTHR31158">
    <property type="entry name" value="DUAL OXIDASE 2"/>
    <property type="match status" value="1"/>
</dbReference>
<keyword evidence="3 8" id="KW-0812">Transmembrane</keyword>